<name>A0A6J5NBZ6_9CAUD</name>
<gene>
    <name evidence="1" type="ORF">UFOVP690_10</name>
</gene>
<evidence type="ECO:0000313" key="1">
    <source>
        <dbReference type="EMBL" id="CAB4157230.1"/>
    </source>
</evidence>
<accession>A0A6J5NBZ6</accession>
<protein>
    <submittedName>
        <fullName evidence="1">Uncharacterized protein</fullName>
    </submittedName>
</protein>
<dbReference type="EMBL" id="LR796662">
    <property type="protein sequence ID" value="CAB4157230.1"/>
    <property type="molecule type" value="Genomic_DNA"/>
</dbReference>
<reference evidence="1" key="1">
    <citation type="submission" date="2020-04" db="EMBL/GenBank/DDBJ databases">
        <authorList>
            <person name="Chiriac C."/>
            <person name="Salcher M."/>
            <person name="Ghai R."/>
            <person name="Kavagutti S V."/>
        </authorList>
    </citation>
    <scope>NUCLEOTIDE SEQUENCE</scope>
</reference>
<organism evidence="1">
    <name type="scientific">uncultured Caudovirales phage</name>
    <dbReference type="NCBI Taxonomy" id="2100421"/>
    <lineage>
        <taxon>Viruses</taxon>
        <taxon>Duplodnaviria</taxon>
        <taxon>Heunggongvirae</taxon>
        <taxon>Uroviricota</taxon>
        <taxon>Caudoviricetes</taxon>
        <taxon>Peduoviridae</taxon>
        <taxon>Maltschvirus</taxon>
        <taxon>Maltschvirus maltsch</taxon>
    </lineage>
</organism>
<sequence length="404" mass="46085">MAITINSQPATFPSMHEDLWFVASSTNVGVTNFKFVYDIYINGAQVSRNKVFPSPSAEGSYGVFNASPMVRAYVTNYFEPSGSPVLMASNNKIKVDYQVRIGEEVSGAVIPNLASGSYSAYNYYAPLFSDIFTENGEVPLVLSNYYDNLLIENYTDDWLSDRDNSDITIEYGDQFFITFLKITGGAYKLWVQPTNEDGTFGTAVSGNITMAGQFNLFNFQAAAINAWAGSDIITQNTYGYKVYITLGAAVTRVLNFRHVCNPKYRQYNLHFLNRLGGYDSMAFRLVNKRRSEFNRASYRRNPYQLSGGQMKNIDAYNKYNETTYNFAIQHTDYYMLTSDWVNEQDYAWLAQLMASPIVYMEVQGAYFPVTIRNTNYQYKYKVSDGLFNFDLEVEVGKYLNSQYR</sequence>
<proteinExistence type="predicted"/>